<dbReference type="AlphaFoldDB" id="A0A9J6B9T4"/>
<evidence type="ECO:0000256" key="3">
    <source>
        <dbReference type="ARBA" id="ARBA00022692"/>
    </source>
</evidence>
<feature type="transmembrane region" description="Helical" evidence="8">
    <location>
        <begin position="271"/>
        <end position="294"/>
    </location>
</feature>
<feature type="transmembrane region" description="Helical" evidence="8">
    <location>
        <begin position="130"/>
        <end position="151"/>
    </location>
</feature>
<dbReference type="PANTHER" id="PTHR21143">
    <property type="entry name" value="INVERTEBRATE GUSTATORY RECEPTOR"/>
    <property type="match status" value="1"/>
</dbReference>
<dbReference type="GO" id="GO:0030425">
    <property type="term" value="C:dendrite"/>
    <property type="evidence" value="ECO:0007669"/>
    <property type="project" value="TreeGrafter"/>
</dbReference>
<dbReference type="GO" id="GO:0005886">
    <property type="term" value="C:plasma membrane"/>
    <property type="evidence" value="ECO:0007669"/>
    <property type="project" value="UniProtKB-SubCell"/>
</dbReference>
<keyword evidence="10" id="KW-1185">Reference proteome</keyword>
<feature type="transmembrane region" description="Helical" evidence="8">
    <location>
        <begin position="237"/>
        <end position="259"/>
    </location>
</feature>
<dbReference type="GO" id="GO:0007165">
    <property type="term" value="P:signal transduction"/>
    <property type="evidence" value="ECO:0007669"/>
    <property type="project" value="UniProtKB-KW"/>
</dbReference>
<comment type="subcellular location">
    <subcellularLocation>
        <location evidence="1 8">Cell membrane</location>
        <topology evidence="1 8">Multi-pass membrane protein</topology>
    </subcellularLocation>
</comment>
<evidence type="ECO:0000256" key="4">
    <source>
        <dbReference type="ARBA" id="ARBA00022989"/>
    </source>
</evidence>
<comment type="similarity">
    <text evidence="8">Belongs to the insect chemoreceptor superfamily. Gustatory receptor (GR) family.</text>
</comment>
<dbReference type="GO" id="GO:0030424">
    <property type="term" value="C:axon"/>
    <property type="evidence" value="ECO:0007669"/>
    <property type="project" value="TreeGrafter"/>
</dbReference>
<gene>
    <name evidence="9" type="ORF">PVAND_014493</name>
</gene>
<dbReference type="PANTHER" id="PTHR21143:SF104">
    <property type="entry name" value="GUSTATORY RECEPTOR 8A-RELATED"/>
    <property type="match status" value="1"/>
</dbReference>
<evidence type="ECO:0000256" key="5">
    <source>
        <dbReference type="ARBA" id="ARBA00023136"/>
    </source>
</evidence>
<dbReference type="EMBL" id="JADBJN010000004">
    <property type="protein sequence ID" value="KAG5666466.1"/>
    <property type="molecule type" value="Genomic_DNA"/>
</dbReference>
<keyword evidence="7 8" id="KW-0807">Transducer</keyword>
<name>A0A9J6B9T4_POLVA</name>
<protein>
    <recommendedName>
        <fullName evidence="8">Gustatory receptor</fullName>
    </recommendedName>
</protein>
<evidence type="ECO:0000256" key="7">
    <source>
        <dbReference type="ARBA" id="ARBA00023224"/>
    </source>
</evidence>
<dbReference type="GO" id="GO:0050909">
    <property type="term" value="P:sensory perception of taste"/>
    <property type="evidence" value="ECO:0007669"/>
    <property type="project" value="InterPro"/>
</dbReference>
<evidence type="ECO:0000256" key="8">
    <source>
        <dbReference type="RuleBase" id="RU363108"/>
    </source>
</evidence>
<feature type="transmembrane region" description="Helical" evidence="8">
    <location>
        <begin position="171"/>
        <end position="191"/>
    </location>
</feature>
<accession>A0A9J6B9T4</accession>
<dbReference type="GO" id="GO:0007635">
    <property type="term" value="P:chemosensory behavior"/>
    <property type="evidence" value="ECO:0007669"/>
    <property type="project" value="TreeGrafter"/>
</dbReference>
<keyword evidence="4 8" id="KW-1133">Transmembrane helix</keyword>
<dbReference type="InterPro" id="IPR013604">
    <property type="entry name" value="7TM_chemorcpt"/>
</dbReference>
<evidence type="ECO:0000313" key="10">
    <source>
        <dbReference type="Proteomes" id="UP001107558"/>
    </source>
</evidence>
<comment type="function">
    <text evidence="8">Gustatory receptor which mediates acceptance or avoidance behavior, depending on its substrates.</text>
</comment>
<evidence type="ECO:0000256" key="6">
    <source>
        <dbReference type="ARBA" id="ARBA00023170"/>
    </source>
</evidence>
<organism evidence="9 10">
    <name type="scientific">Polypedilum vanderplanki</name>
    <name type="common">Sleeping chironomid midge</name>
    <dbReference type="NCBI Taxonomy" id="319348"/>
    <lineage>
        <taxon>Eukaryota</taxon>
        <taxon>Metazoa</taxon>
        <taxon>Ecdysozoa</taxon>
        <taxon>Arthropoda</taxon>
        <taxon>Hexapoda</taxon>
        <taxon>Insecta</taxon>
        <taxon>Pterygota</taxon>
        <taxon>Neoptera</taxon>
        <taxon>Endopterygota</taxon>
        <taxon>Diptera</taxon>
        <taxon>Nematocera</taxon>
        <taxon>Chironomoidea</taxon>
        <taxon>Chironomidae</taxon>
        <taxon>Chironominae</taxon>
        <taxon>Polypedilum</taxon>
        <taxon>Polypedilum</taxon>
    </lineage>
</organism>
<feature type="transmembrane region" description="Helical" evidence="8">
    <location>
        <begin position="72"/>
        <end position="94"/>
    </location>
</feature>
<dbReference type="OrthoDB" id="6366728at2759"/>
<evidence type="ECO:0000256" key="2">
    <source>
        <dbReference type="ARBA" id="ARBA00022475"/>
    </source>
</evidence>
<feature type="transmembrane region" description="Helical" evidence="8">
    <location>
        <begin position="351"/>
        <end position="370"/>
    </location>
</feature>
<dbReference type="Proteomes" id="UP001107558">
    <property type="component" value="Chromosome 4"/>
</dbReference>
<feature type="transmembrane region" description="Helical" evidence="8">
    <location>
        <begin position="33"/>
        <end position="52"/>
    </location>
</feature>
<evidence type="ECO:0000256" key="1">
    <source>
        <dbReference type="ARBA" id="ARBA00004651"/>
    </source>
</evidence>
<keyword evidence="3 8" id="KW-0812">Transmembrane</keyword>
<sequence length="376" mass="44016">MNAVVESVKPLYILGRIFGFFPFKFSENGDVKLSIFGFLHAIGIFLILDFILYLRLIHKDNYKQQGSVVSQFTFFCAILFCVCFAVVLILINFIQRKKFKKALKSISKFDAKVKFLFFCNINYKKQSQRAVFMFISNALTYTLVTLIPWYCYAILIGAETEEIFTTTLLHLMWYGILFYTVICILAIEIIYNRFKIFNEILSKVKEKEMIRNVAVLYLLLCHTLTIFNQIYSPLIALFFGCCLLCGTFVFYELFDIVYYSHENGGEFKMKIFVTFIIVMMNFQFVNLNCIFINISSKTMREGKKGDKILCESFCISKPNLLTCKRVLLFNLQLQHKEPEITCGMFKFDWSIIHNFFAATLSYLVIMIQFTQNRKSN</sequence>
<reference evidence="9" key="1">
    <citation type="submission" date="2021-03" db="EMBL/GenBank/DDBJ databases">
        <title>Chromosome level genome of the anhydrobiotic midge Polypedilum vanderplanki.</title>
        <authorList>
            <person name="Yoshida Y."/>
            <person name="Kikawada T."/>
            <person name="Gusev O."/>
        </authorList>
    </citation>
    <scope>NUCLEOTIDE SEQUENCE</scope>
    <source>
        <strain evidence="9">NIAS01</strain>
        <tissue evidence="9">Whole body or cell culture</tissue>
    </source>
</reference>
<keyword evidence="5 8" id="KW-0472">Membrane</keyword>
<comment type="caution">
    <text evidence="9">The sequence shown here is derived from an EMBL/GenBank/DDBJ whole genome shotgun (WGS) entry which is preliminary data.</text>
</comment>
<dbReference type="GO" id="GO:0043025">
    <property type="term" value="C:neuronal cell body"/>
    <property type="evidence" value="ECO:0007669"/>
    <property type="project" value="TreeGrafter"/>
</dbReference>
<proteinExistence type="inferred from homology"/>
<keyword evidence="2 8" id="KW-1003">Cell membrane</keyword>
<keyword evidence="6 8" id="KW-0675">Receptor</keyword>
<dbReference type="Pfam" id="PF08395">
    <property type="entry name" value="7tm_7"/>
    <property type="match status" value="1"/>
</dbReference>
<dbReference type="GO" id="GO:0008049">
    <property type="term" value="P:male courtship behavior"/>
    <property type="evidence" value="ECO:0007669"/>
    <property type="project" value="TreeGrafter"/>
</dbReference>
<evidence type="ECO:0000313" key="9">
    <source>
        <dbReference type="EMBL" id="KAG5666466.1"/>
    </source>
</evidence>